<reference evidence="3" key="1">
    <citation type="submission" date="2015-01" db="EMBL/GenBank/DDBJ databases">
        <title>Draft genome sequence of Rhodococcus pyridinivorans strain KG-16, a hydrocarbon-degrading bacterium.</title>
        <authorList>
            <person name="Aggarwal R.K."/>
            <person name="Dawar C."/>
        </authorList>
    </citation>
    <scope>NUCLEOTIDE SEQUENCE [LARGE SCALE GENOMIC DNA]</scope>
    <source>
        <strain evidence="3">KG-16</strain>
    </source>
</reference>
<dbReference type="Proteomes" id="UP000053060">
    <property type="component" value="Unassembled WGS sequence"/>
</dbReference>
<evidence type="ECO:0000256" key="1">
    <source>
        <dbReference type="SAM" id="MobiDB-lite"/>
    </source>
</evidence>
<dbReference type="EMBL" id="AZXY01000012">
    <property type="protein sequence ID" value="KSZ56821.1"/>
    <property type="molecule type" value="Genomic_DNA"/>
</dbReference>
<dbReference type="InterPro" id="IPR036102">
    <property type="entry name" value="OsmC/Ohrsf"/>
</dbReference>
<dbReference type="RefSeq" id="WP_060653552.1">
    <property type="nucleotide sequence ID" value="NZ_AZXY01000012.1"/>
</dbReference>
<evidence type="ECO:0000313" key="3">
    <source>
        <dbReference type="Proteomes" id="UP000053060"/>
    </source>
</evidence>
<dbReference type="GO" id="GO:0006979">
    <property type="term" value="P:response to oxidative stress"/>
    <property type="evidence" value="ECO:0007669"/>
    <property type="project" value="InterPro"/>
</dbReference>
<feature type="compositionally biased region" description="Polar residues" evidence="1">
    <location>
        <begin position="17"/>
        <end position="28"/>
    </location>
</feature>
<evidence type="ECO:0000313" key="2">
    <source>
        <dbReference type="EMBL" id="KSZ56821.1"/>
    </source>
</evidence>
<feature type="region of interest" description="Disordered" evidence="1">
    <location>
        <begin position="1"/>
        <end position="48"/>
    </location>
</feature>
<dbReference type="InterPro" id="IPR019904">
    <property type="entry name" value="Peroxiredoxin_OsmC"/>
</dbReference>
<dbReference type="PANTHER" id="PTHR42830:SF1">
    <property type="entry name" value="OSMOTICALLY INDUCIBLE FAMILY PROTEIN"/>
    <property type="match status" value="1"/>
</dbReference>
<dbReference type="AlphaFoldDB" id="A0A0V9UFM4"/>
<comment type="caution">
    <text evidence="2">The sequence shown here is derived from an EMBL/GenBank/DDBJ whole genome shotgun (WGS) entry which is preliminary data.</text>
</comment>
<reference evidence="2 3" key="2">
    <citation type="journal article" date="2016" name="Genome Announc.">
        <title>Draft Genome Sequence of a Versatile Hydrocarbon-Degrading Bacterium, Rhodococcus pyridinivorans Strain KG-16, Collected from Oil Fields in India.</title>
        <authorList>
            <person name="Aggarwal R.K."/>
            <person name="Dawar C."/>
            <person name="Phanindranath R."/>
            <person name="Mutnuri L."/>
            <person name="Dayal A.M."/>
        </authorList>
    </citation>
    <scope>NUCLEOTIDE SEQUENCE [LARGE SCALE GENOMIC DNA]</scope>
    <source>
        <strain evidence="2 3">KG-16</strain>
    </source>
</reference>
<dbReference type="InterPro" id="IPR052707">
    <property type="entry name" value="OsmC_Ohr_Peroxiredoxin"/>
</dbReference>
<proteinExistence type="predicted"/>
<accession>A0A0V9UFM4</accession>
<dbReference type="PATRIC" id="fig|1441730.3.peg.4319"/>
<organism evidence="2 3">
    <name type="scientific">Rhodococcus pyridinivorans KG-16</name>
    <dbReference type="NCBI Taxonomy" id="1441730"/>
    <lineage>
        <taxon>Bacteria</taxon>
        <taxon>Bacillati</taxon>
        <taxon>Actinomycetota</taxon>
        <taxon>Actinomycetes</taxon>
        <taxon>Mycobacteriales</taxon>
        <taxon>Nocardiaceae</taxon>
        <taxon>Rhodococcus</taxon>
    </lineage>
</organism>
<dbReference type="GO" id="GO:0004601">
    <property type="term" value="F:peroxidase activity"/>
    <property type="evidence" value="ECO:0007669"/>
    <property type="project" value="InterPro"/>
</dbReference>
<name>A0A0V9UFM4_9NOCA</name>
<dbReference type="InterPro" id="IPR015946">
    <property type="entry name" value="KH_dom-like_a/b"/>
</dbReference>
<sequence length="146" mass="14855">MPTRTARTAWNGDLQKGSGQVELTSSGRGTFDVSFPKRSAENADGTTSPEELVAAAHSSCYAMQLSALIAEAGGTPQSLEVTADVSLGPDPAGGFRLTGIELKVRGEVDGLDADGFVKAAEDAKAGCPVSKALTGVEISLDAALES</sequence>
<dbReference type="PANTHER" id="PTHR42830">
    <property type="entry name" value="OSMOTICALLY INDUCIBLE FAMILY PROTEIN"/>
    <property type="match status" value="1"/>
</dbReference>
<dbReference type="Gene3D" id="3.30.300.20">
    <property type="match status" value="1"/>
</dbReference>
<dbReference type="Pfam" id="PF02566">
    <property type="entry name" value="OsmC"/>
    <property type="match status" value="1"/>
</dbReference>
<dbReference type="NCBIfam" id="TIGR03562">
    <property type="entry name" value="osmo_induc_OsmC"/>
    <property type="match status" value="1"/>
</dbReference>
<dbReference type="InterPro" id="IPR003718">
    <property type="entry name" value="OsmC/Ohr_fam"/>
</dbReference>
<protein>
    <submittedName>
        <fullName evidence="2">Peroxiredoxin</fullName>
    </submittedName>
</protein>
<dbReference type="SUPFAM" id="SSF82784">
    <property type="entry name" value="OsmC-like"/>
    <property type="match status" value="1"/>
</dbReference>
<gene>
    <name evidence="2" type="ORF">Z045_20615</name>
</gene>